<reference evidence="2" key="1">
    <citation type="submission" date="2022-11" db="UniProtKB">
        <authorList>
            <consortium name="WormBaseParasite"/>
        </authorList>
    </citation>
    <scope>IDENTIFICATION</scope>
</reference>
<sequence length="94" mass="11530">MEYVFVNFLTLIVFFYSLFLIVCFICEIESFLALFNTNLSEHFSFFILVFYFVMLYLFLPQWNQKLLFYTALLCLLQFILFGFKWSLFIFLFQP</sequence>
<organism evidence="1 2">
    <name type="scientific">Panagrolaimus sp. ES5</name>
    <dbReference type="NCBI Taxonomy" id="591445"/>
    <lineage>
        <taxon>Eukaryota</taxon>
        <taxon>Metazoa</taxon>
        <taxon>Ecdysozoa</taxon>
        <taxon>Nematoda</taxon>
        <taxon>Chromadorea</taxon>
        <taxon>Rhabditida</taxon>
        <taxon>Tylenchina</taxon>
        <taxon>Panagrolaimomorpha</taxon>
        <taxon>Panagrolaimoidea</taxon>
        <taxon>Panagrolaimidae</taxon>
        <taxon>Panagrolaimus</taxon>
    </lineage>
</organism>
<proteinExistence type="predicted"/>
<accession>A0AC34F2A8</accession>
<protein>
    <submittedName>
        <fullName evidence="2">NADH dehydrogenase subunit 4L</fullName>
    </submittedName>
</protein>
<evidence type="ECO:0000313" key="1">
    <source>
        <dbReference type="Proteomes" id="UP000887579"/>
    </source>
</evidence>
<dbReference type="WBParaSite" id="ES5_v2.g11195.t1">
    <property type="protein sequence ID" value="ES5_v2.g11195.t1"/>
    <property type="gene ID" value="ES5_v2.g11195"/>
</dbReference>
<evidence type="ECO:0000313" key="2">
    <source>
        <dbReference type="WBParaSite" id="ES5_v2.g11195.t1"/>
    </source>
</evidence>
<name>A0AC34F2A8_9BILA</name>
<dbReference type="Proteomes" id="UP000887579">
    <property type="component" value="Unplaced"/>
</dbReference>